<dbReference type="KEGG" id="pre:PCA10_24440"/>
<dbReference type="InterPro" id="IPR051316">
    <property type="entry name" value="Zinc-reg_GTPase_activator"/>
</dbReference>
<keyword evidence="3" id="KW-0143">Chaperone</keyword>
<dbReference type="Proteomes" id="UP000015503">
    <property type="component" value="Chromosome"/>
</dbReference>
<dbReference type="EMBL" id="AP013068">
    <property type="protein sequence ID" value="BAN48176.1"/>
    <property type="molecule type" value="Genomic_DNA"/>
</dbReference>
<name>S6AUW9_METRE</name>
<dbReference type="Pfam" id="PF07683">
    <property type="entry name" value="CobW_C"/>
    <property type="match status" value="1"/>
</dbReference>
<evidence type="ECO:0000313" key="8">
    <source>
        <dbReference type="EMBL" id="BAN48176.1"/>
    </source>
</evidence>
<dbReference type="SUPFAM" id="SSF52540">
    <property type="entry name" value="P-loop containing nucleoside triphosphate hydrolases"/>
    <property type="match status" value="1"/>
</dbReference>
<reference evidence="8 9" key="1">
    <citation type="journal article" date="2013" name="Genome Announc.">
        <title>Complete Genome Sequence of the Carbazole Degrader Pseudomonas resinovorans Strain CA10 (NBRC 106553).</title>
        <authorList>
            <person name="Shintani M."/>
            <person name="Hosoyama A."/>
            <person name="Ohji S."/>
            <person name="Tsuchikane K."/>
            <person name="Takarada H."/>
            <person name="Yamazoe A."/>
            <person name="Fujita N."/>
            <person name="Nojiri H."/>
        </authorList>
    </citation>
    <scope>NUCLEOTIDE SEQUENCE [LARGE SCALE GENOMIC DNA]</scope>
    <source>
        <strain evidence="8 9">NBRC 106553</strain>
    </source>
</reference>
<feature type="domain" description="CobW C-terminal" evidence="7">
    <location>
        <begin position="228"/>
        <end position="320"/>
    </location>
</feature>
<evidence type="ECO:0000256" key="4">
    <source>
        <dbReference type="ARBA" id="ARBA00034320"/>
    </source>
</evidence>
<dbReference type="InterPro" id="IPR003495">
    <property type="entry name" value="CobW/HypB/UreG_nucleotide-bd"/>
</dbReference>
<comment type="similarity">
    <text evidence="4">Belongs to the SIMIBI class G3E GTPase family. ZNG1 subfamily.</text>
</comment>
<dbReference type="CDD" id="cd03112">
    <property type="entry name" value="CobW-like"/>
    <property type="match status" value="1"/>
</dbReference>
<dbReference type="GO" id="GO:0016787">
    <property type="term" value="F:hydrolase activity"/>
    <property type="evidence" value="ECO:0007669"/>
    <property type="project" value="UniProtKB-KW"/>
</dbReference>
<dbReference type="HOGENOM" id="CLU_017452_0_1_6"/>
<keyword evidence="9" id="KW-1185">Reference proteome</keyword>
<dbReference type="InterPro" id="IPR036627">
    <property type="entry name" value="CobW-likC_sf"/>
</dbReference>
<evidence type="ECO:0000259" key="7">
    <source>
        <dbReference type="SMART" id="SM00833"/>
    </source>
</evidence>
<dbReference type="RefSeq" id="WP_016492371.1">
    <property type="nucleotide sequence ID" value="NC_021499.1"/>
</dbReference>
<dbReference type="eggNOG" id="COG0523">
    <property type="taxonomic scope" value="Bacteria"/>
</dbReference>
<evidence type="ECO:0000256" key="1">
    <source>
        <dbReference type="ARBA" id="ARBA00022741"/>
    </source>
</evidence>
<dbReference type="Gene3D" id="3.40.50.300">
    <property type="entry name" value="P-loop containing nucleotide triphosphate hydrolases"/>
    <property type="match status" value="1"/>
</dbReference>
<evidence type="ECO:0000313" key="9">
    <source>
        <dbReference type="Proteomes" id="UP000015503"/>
    </source>
</evidence>
<proteinExistence type="inferred from homology"/>
<comment type="function">
    <text evidence="5">Zinc chaperone that directly transfers zinc cofactor to target proteins, thereby activating them. Zinc is transferred from the CXCC motif in the GTPase domain to the zinc binding site in target proteins in a process requiring GTP hydrolysis.</text>
</comment>
<dbReference type="InterPro" id="IPR027417">
    <property type="entry name" value="P-loop_NTPase"/>
</dbReference>
<dbReference type="STRING" id="1245471.PCA10_24440"/>
<evidence type="ECO:0000256" key="6">
    <source>
        <dbReference type="ARBA" id="ARBA00049117"/>
    </source>
</evidence>
<dbReference type="InterPro" id="IPR011629">
    <property type="entry name" value="CobW-like_C"/>
</dbReference>
<dbReference type="PANTHER" id="PTHR13748">
    <property type="entry name" value="COBW-RELATED"/>
    <property type="match status" value="1"/>
</dbReference>
<organism evidence="8 9">
    <name type="scientific">Metapseudomonas resinovorans NBRC 106553</name>
    <dbReference type="NCBI Taxonomy" id="1245471"/>
    <lineage>
        <taxon>Bacteria</taxon>
        <taxon>Pseudomonadati</taxon>
        <taxon>Pseudomonadota</taxon>
        <taxon>Gammaproteobacteria</taxon>
        <taxon>Pseudomonadales</taxon>
        <taxon>Pseudomonadaceae</taxon>
        <taxon>Metapseudomonas</taxon>
    </lineage>
</organism>
<dbReference type="Gene3D" id="3.30.1220.10">
    <property type="entry name" value="CobW-like, C-terminal domain"/>
    <property type="match status" value="1"/>
</dbReference>
<protein>
    <submittedName>
        <fullName evidence="8">CobW/P47K family protein</fullName>
    </submittedName>
</protein>
<gene>
    <name evidence="8" type="ORF">PCA10_24440</name>
</gene>
<dbReference type="GO" id="GO:0000166">
    <property type="term" value="F:nucleotide binding"/>
    <property type="evidence" value="ECO:0007669"/>
    <property type="project" value="UniProtKB-KW"/>
</dbReference>
<keyword evidence="1" id="KW-0547">Nucleotide-binding</keyword>
<evidence type="ECO:0000256" key="5">
    <source>
        <dbReference type="ARBA" id="ARBA00045658"/>
    </source>
</evidence>
<dbReference type="SMART" id="SM00833">
    <property type="entry name" value="CobW_C"/>
    <property type="match status" value="1"/>
</dbReference>
<dbReference type="PATRIC" id="fig|1245471.3.peg.2473"/>
<sequence>MSRQATIPVTLVSGFLGAGKTTLLNRILTSDHGLRMAVMVNDFGAINIDSQLIVSQTQTTLSLANGCICCTVESDLIEQLGRMLDDRVNRPEYIIIEASGVSNPSKIANTLRYPQFREALAIDSILTVVDAEQFGDLQGEMAQLAMEQLDVADIIVLNKTDRVSREQLDALKARWLYPSARLLECAHGDVPLELVLGVGRHQAGWRLRPVPATAGKLATGPEDHSQLFDTWSFSSERPLSLKALRAALAALPVEIYRAKGVCQIAEAPGKRCIVHVVGNRTEIKPEDGWEGGAPYTQLIFIGRRGSIDGAALQASFEGCLV</sequence>
<dbReference type="Pfam" id="PF02492">
    <property type="entry name" value="cobW"/>
    <property type="match status" value="1"/>
</dbReference>
<comment type="catalytic activity">
    <reaction evidence="6">
        <text>GTP + H2O = GDP + phosphate + H(+)</text>
        <dbReference type="Rhea" id="RHEA:19669"/>
        <dbReference type="ChEBI" id="CHEBI:15377"/>
        <dbReference type="ChEBI" id="CHEBI:15378"/>
        <dbReference type="ChEBI" id="CHEBI:37565"/>
        <dbReference type="ChEBI" id="CHEBI:43474"/>
        <dbReference type="ChEBI" id="CHEBI:58189"/>
    </reaction>
    <physiologicalReaction direction="left-to-right" evidence="6">
        <dbReference type="Rhea" id="RHEA:19670"/>
    </physiologicalReaction>
</comment>
<keyword evidence="2" id="KW-0378">Hydrolase</keyword>
<dbReference type="SUPFAM" id="SSF90002">
    <property type="entry name" value="Hypothetical protein YjiA, C-terminal domain"/>
    <property type="match status" value="1"/>
</dbReference>
<evidence type="ECO:0000256" key="3">
    <source>
        <dbReference type="ARBA" id="ARBA00023186"/>
    </source>
</evidence>
<evidence type="ECO:0000256" key="2">
    <source>
        <dbReference type="ARBA" id="ARBA00022801"/>
    </source>
</evidence>
<dbReference type="AlphaFoldDB" id="S6AUW9"/>
<accession>S6AUW9</accession>
<dbReference type="OrthoDB" id="9808822at2"/>